<dbReference type="RefSeq" id="WP_344375589.1">
    <property type="nucleotide sequence ID" value="NZ_BAAAPW010000004.1"/>
</dbReference>
<evidence type="ECO:0000313" key="6">
    <source>
        <dbReference type="Proteomes" id="UP001501196"/>
    </source>
</evidence>
<protein>
    <recommendedName>
        <fullName evidence="1">D-inositol 3-phosphate glycosyltransferase</fullName>
    </recommendedName>
</protein>
<dbReference type="Gene3D" id="3.40.50.2000">
    <property type="entry name" value="Glycogen Phosphorylase B"/>
    <property type="match status" value="2"/>
</dbReference>
<keyword evidence="6" id="KW-1185">Reference proteome</keyword>
<dbReference type="InterPro" id="IPR050194">
    <property type="entry name" value="Glycosyltransferase_grp1"/>
</dbReference>
<keyword evidence="2" id="KW-0328">Glycosyltransferase</keyword>
<accession>A0ABN2UNY8</accession>
<dbReference type="EMBL" id="BAAAPW010000004">
    <property type="protein sequence ID" value="GAA2040794.1"/>
    <property type="molecule type" value="Genomic_DNA"/>
</dbReference>
<evidence type="ECO:0000256" key="2">
    <source>
        <dbReference type="ARBA" id="ARBA00022676"/>
    </source>
</evidence>
<dbReference type="InterPro" id="IPR028098">
    <property type="entry name" value="Glyco_trans_4-like_N"/>
</dbReference>
<evidence type="ECO:0000256" key="3">
    <source>
        <dbReference type="ARBA" id="ARBA00022679"/>
    </source>
</evidence>
<comment type="caution">
    <text evidence="5">The sequence shown here is derived from an EMBL/GenBank/DDBJ whole genome shotgun (WGS) entry which is preliminary data.</text>
</comment>
<keyword evidence="3" id="KW-0808">Transferase</keyword>
<dbReference type="PANTHER" id="PTHR45947:SF3">
    <property type="entry name" value="SULFOQUINOVOSYL TRANSFERASE SQD2"/>
    <property type="match status" value="1"/>
</dbReference>
<dbReference type="PANTHER" id="PTHR45947">
    <property type="entry name" value="SULFOQUINOVOSYL TRANSFERASE SQD2"/>
    <property type="match status" value="1"/>
</dbReference>
<evidence type="ECO:0000313" key="5">
    <source>
        <dbReference type="EMBL" id="GAA2040794.1"/>
    </source>
</evidence>
<dbReference type="Proteomes" id="UP001501196">
    <property type="component" value="Unassembled WGS sequence"/>
</dbReference>
<reference evidence="5 6" key="1">
    <citation type="journal article" date="2019" name="Int. J. Syst. Evol. Microbiol.">
        <title>The Global Catalogue of Microorganisms (GCM) 10K type strain sequencing project: providing services to taxonomists for standard genome sequencing and annotation.</title>
        <authorList>
            <consortium name="The Broad Institute Genomics Platform"/>
            <consortium name="The Broad Institute Genome Sequencing Center for Infectious Disease"/>
            <person name="Wu L."/>
            <person name="Ma J."/>
        </authorList>
    </citation>
    <scope>NUCLEOTIDE SEQUENCE [LARGE SCALE GENOMIC DNA]</scope>
    <source>
        <strain evidence="5 6">JCM 15672</strain>
    </source>
</reference>
<dbReference type="SUPFAM" id="SSF53756">
    <property type="entry name" value="UDP-Glycosyltransferase/glycogen phosphorylase"/>
    <property type="match status" value="1"/>
</dbReference>
<evidence type="ECO:0000259" key="4">
    <source>
        <dbReference type="Pfam" id="PF13579"/>
    </source>
</evidence>
<evidence type="ECO:0000256" key="1">
    <source>
        <dbReference type="ARBA" id="ARBA00021292"/>
    </source>
</evidence>
<sequence>MSARRHVVIASRIFTPEGGAAAYRLAALRDALEADGADVTVLTSRPPGGGVPSTRRVRRWPVLRDRSGAVRGYVQYLSFDVPLLFRLWGPRRVDAIVVEPPPTTGVMVRIAARLRRVPYVYFAADVSSSAAKGIGVNPVVVRVLRRVESWVLRGAARVLAVSDGVAREVEELGVRPERIRVVGTGVDTTRFRFDPDAAAAVEPVLVYAGTMSEIQGAGVFVDAFLRIADEFPEARLRMLGSGTERDALMARAAASSAGSRIEFPGTVPGAAVAAELGRAAAGLASVRPGRGYDFAFATKTFVCGACGAPVIYAGVGPAGDRVAEARLGDRVGWDVDQVSDAMRRVLRAEPDPVERARIAGWVDAHHSSRAVSAAAVRAVREVSR</sequence>
<name>A0ABN2UNY8_9MICO</name>
<dbReference type="Pfam" id="PF13579">
    <property type="entry name" value="Glyco_trans_4_4"/>
    <property type="match status" value="1"/>
</dbReference>
<gene>
    <name evidence="5" type="ORF">GCM10009819_28040</name>
</gene>
<proteinExistence type="predicted"/>
<dbReference type="Pfam" id="PF13692">
    <property type="entry name" value="Glyco_trans_1_4"/>
    <property type="match status" value="1"/>
</dbReference>
<feature type="domain" description="Glycosyltransferase subfamily 4-like N-terminal" evidence="4">
    <location>
        <begin position="20"/>
        <end position="185"/>
    </location>
</feature>
<organism evidence="5 6">
    <name type="scientific">Agromyces tropicus</name>
    <dbReference type="NCBI Taxonomy" id="555371"/>
    <lineage>
        <taxon>Bacteria</taxon>
        <taxon>Bacillati</taxon>
        <taxon>Actinomycetota</taxon>
        <taxon>Actinomycetes</taxon>
        <taxon>Micrococcales</taxon>
        <taxon>Microbacteriaceae</taxon>
        <taxon>Agromyces</taxon>
    </lineage>
</organism>